<proteinExistence type="predicted"/>
<name>A0A9X1M1G1_9MICC</name>
<gene>
    <name evidence="2" type="ORF">LJ751_04595</name>
</gene>
<dbReference type="Proteomes" id="UP001139264">
    <property type="component" value="Unassembled WGS sequence"/>
</dbReference>
<organism evidence="2 3">
    <name type="scientific">Arthrobacter gengyunqii</name>
    <dbReference type="NCBI Taxonomy" id="2886940"/>
    <lineage>
        <taxon>Bacteria</taxon>
        <taxon>Bacillati</taxon>
        <taxon>Actinomycetota</taxon>
        <taxon>Actinomycetes</taxon>
        <taxon>Micrococcales</taxon>
        <taxon>Micrococcaceae</taxon>
        <taxon>Arthrobacter</taxon>
    </lineage>
</organism>
<dbReference type="AlphaFoldDB" id="A0A9X1M1G1"/>
<protein>
    <submittedName>
        <fullName evidence="2">SdpI family protein</fullName>
    </submittedName>
</protein>
<dbReference type="EMBL" id="JAJFZP010000005">
    <property type="protein sequence ID" value="MCC3268639.1"/>
    <property type="molecule type" value="Genomic_DNA"/>
</dbReference>
<keyword evidence="1" id="KW-0812">Transmembrane</keyword>
<evidence type="ECO:0000313" key="3">
    <source>
        <dbReference type="Proteomes" id="UP001139264"/>
    </source>
</evidence>
<dbReference type="RefSeq" id="WP_227907140.1">
    <property type="nucleotide sequence ID" value="NZ_CP095461.1"/>
</dbReference>
<feature type="transmembrane region" description="Helical" evidence="1">
    <location>
        <begin position="56"/>
        <end position="78"/>
    </location>
</feature>
<evidence type="ECO:0000256" key="1">
    <source>
        <dbReference type="SAM" id="Phobius"/>
    </source>
</evidence>
<sequence length="122" mass="12219">MGLLEFVLIVSAVAVSWTAEATARGQLGVNSGVGIRVGYVTHSADAWLAGHRAARLLLHASSAAFAVAAVLSLMLPGITDETGALIAIAGCLVALGLVIAASVKAGRAAERVVVESVDSQNG</sequence>
<keyword evidence="1" id="KW-0472">Membrane</keyword>
<keyword evidence="1" id="KW-1133">Transmembrane helix</keyword>
<reference evidence="2" key="1">
    <citation type="submission" date="2021-10" db="EMBL/GenBank/DDBJ databases">
        <title>Novel species in genus Arthrobacter.</title>
        <authorList>
            <person name="Liu Y."/>
        </authorList>
    </citation>
    <scope>NUCLEOTIDE SEQUENCE</scope>
    <source>
        <strain evidence="2">Zg-Y809</strain>
    </source>
</reference>
<evidence type="ECO:0000313" key="2">
    <source>
        <dbReference type="EMBL" id="MCC3268639.1"/>
    </source>
</evidence>
<accession>A0A9X1M1G1</accession>
<feature type="transmembrane region" description="Helical" evidence="1">
    <location>
        <begin position="84"/>
        <end position="103"/>
    </location>
</feature>
<comment type="caution">
    <text evidence="2">The sequence shown here is derived from an EMBL/GenBank/DDBJ whole genome shotgun (WGS) entry which is preliminary data.</text>
</comment>